<evidence type="ECO:0000256" key="4">
    <source>
        <dbReference type="SAM" id="MobiDB-lite"/>
    </source>
</evidence>
<dbReference type="OrthoDB" id="9816550at2"/>
<dbReference type="RefSeq" id="WP_052386429.1">
    <property type="nucleotide sequence ID" value="NZ_CP073767.1"/>
</dbReference>
<dbReference type="InterPro" id="IPR022790">
    <property type="entry name" value="GH26_dom"/>
</dbReference>
<proteinExistence type="inferred from homology"/>
<dbReference type="EMBL" id="CP073767">
    <property type="protein sequence ID" value="UWZ55495.1"/>
    <property type="molecule type" value="Genomic_DNA"/>
</dbReference>
<dbReference type="InterPro" id="IPR006311">
    <property type="entry name" value="TAT_signal"/>
</dbReference>
<accession>A0A9Q9MI47</accession>
<keyword evidence="5" id="KW-0732">Signal</keyword>
<dbReference type="PROSITE" id="PS51318">
    <property type="entry name" value="TAT"/>
    <property type="match status" value="1"/>
</dbReference>
<keyword evidence="2 3" id="KW-0326">Glycosidase</keyword>
<feature type="region of interest" description="Disordered" evidence="4">
    <location>
        <begin position="38"/>
        <end position="83"/>
    </location>
</feature>
<comment type="similarity">
    <text evidence="3">Belongs to the glycosyl hydrolase 26 family.</text>
</comment>
<dbReference type="GO" id="GO:0004553">
    <property type="term" value="F:hydrolase activity, hydrolyzing O-glycosyl compounds"/>
    <property type="evidence" value="ECO:0007669"/>
    <property type="project" value="InterPro"/>
</dbReference>
<feature type="domain" description="GH26" evidence="6">
    <location>
        <begin position="83"/>
        <end position="387"/>
    </location>
</feature>
<keyword evidence="1 3" id="KW-0378">Hydrolase</keyword>
<feature type="compositionally biased region" description="Low complexity" evidence="4">
    <location>
        <begin position="60"/>
        <end position="83"/>
    </location>
</feature>
<dbReference type="PROSITE" id="PS51764">
    <property type="entry name" value="GH26"/>
    <property type="match status" value="1"/>
</dbReference>
<name>A0A9Q9MI47_9ACTN</name>
<evidence type="ECO:0000259" key="6">
    <source>
        <dbReference type="PROSITE" id="PS51764"/>
    </source>
</evidence>
<dbReference type="AlphaFoldDB" id="A0A9Q9MI47"/>
<reference evidence="7" key="1">
    <citation type="submission" date="2021-04" db="EMBL/GenBank/DDBJ databases">
        <title>Dactylosporangium aurantiacum NRRL B-8018 full assembly.</title>
        <authorList>
            <person name="Hartkoorn R.C."/>
            <person name="Beaudoing E."/>
            <person name="Hot D."/>
        </authorList>
    </citation>
    <scope>NUCLEOTIDE SEQUENCE</scope>
    <source>
        <strain evidence="7">NRRL B-8018</strain>
    </source>
</reference>
<protein>
    <submittedName>
        <fullName evidence="7">Endoglucanase</fullName>
    </submittedName>
</protein>
<evidence type="ECO:0000256" key="3">
    <source>
        <dbReference type="PROSITE-ProRule" id="PRU01100"/>
    </source>
</evidence>
<sequence length="394" mass="42356">MKHRRSFLRTHPVLAVALAVGVLVGSGALAATAVGRPDPRAVSVPATRHDDPAAPGTGGAAASRTPPAGTPSSAPPAAASPATTAGRARCGLDARLVPGCGLLWGVAPGAFTDLPASQALGNFERTTGRPADILHSYHRGDEVWPTADEIATVRQSRKRILFANWKVAWNTTWADVAAGGQDARIDRAAARLRAFPGKLFVALHHEPENDVRAGGGMTARDYAAMYRHTVLRLRAAGVTNVVFVMVYMAYEPWCVQPWFGDLYPGDDVVDWIGMDPYLFAKPGGYGHGDFAYLVDRTSDPARWPGFYTWVTRTHGDKPLMVAEWGVYEHAADPAQKAWIYSTVRQQLGRFPAIKALVYFDSPNAPKGDTRPDSSQAALAEFRKLAGSTVFSAVL</sequence>
<feature type="active site" description="Nucleophile" evidence="3">
    <location>
        <position position="323"/>
    </location>
</feature>
<feature type="chain" id="PRO_5040255191" evidence="5">
    <location>
        <begin position="31"/>
        <end position="394"/>
    </location>
</feature>
<evidence type="ECO:0000256" key="5">
    <source>
        <dbReference type="SAM" id="SignalP"/>
    </source>
</evidence>
<feature type="signal peptide" evidence="5">
    <location>
        <begin position="1"/>
        <end position="30"/>
    </location>
</feature>
<keyword evidence="8" id="KW-1185">Reference proteome</keyword>
<evidence type="ECO:0000313" key="7">
    <source>
        <dbReference type="EMBL" id="UWZ55495.1"/>
    </source>
</evidence>
<evidence type="ECO:0000256" key="2">
    <source>
        <dbReference type="ARBA" id="ARBA00023295"/>
    </source>
</evidence>
<gene>
    <name evidence="7" type="ORF">Daura_04470</name>
</gene>
<dbReference type="KEGG" id="daur:Daura_04470"/>
<organism evidence="7 8">
    <name type="scientific">Dactylosporangium aurantiacum</name>
    <dbReference type="NCBI Taxonomy" id="35754"/>
    <lineage>
        <taxon>Bacteria</taxon>
        <taxon>Bacillati</taxon>
        <taxon>Actinomycetota</taxon>
        <taxon>Actinomycetes</taxon>
        <taxon>Micromonosporales</taxon>
        <taxon>Micromonosporaceae</taxon>
        <taxon>Dactylosporangium</taxon>
    </lineage>
</organism>
<feature type="active site" description="Proton donor" evidence="3">
    <location>
        <position position="206"/>
    </location>
</feature>
<evidence type="ECO:0000256" key="1">
    <source>
        <dbReference type="ARBA" id="ARBA00022801"/>
    </source>
</evidence>
<evidence type="ECO:0000313" key="8">
    <source>
        <dbReference type="Proteomes" id="UP001058003"/>
    </source>
</evidence>
<dbReference type="SUPFAM" id="SSF51445">
    <property type="entry name" value="(Trans)glycosidases"/>
    <property type="match status" value="1"/>
</dbReference>
<dbReference type="InterPro" id="IPR017853">
    <property type="entry name" value="GH"/>
</dbReference>
<dbReference type="Gene3D" id="3.20.20.80">
    <property type="entry name" value="Glycosidases"/>
    <property type="match status" value="1"/>
</dbReference>
<dbReference type="Proteomes" id="UP001058003">
    <property type="component" value="Chromosome"/>
</dbReference>